<comment type="caution">
    <text evidence="2">The sequence shown here is derived from an EMBL/GenBank/DDBJ whole genome shotgun (WGS) entry which is preliminary data.</text>
</comment>
<feature type="domain" description="F-box" evidence="1">
    <location>
        <begin position="2"/>
        <end position="53"/>
    </location>
</feature>
<dbReference type="InterPro" id="IPR001810">
    <property type="entry name" value="F-box_dom"/>
</dbReference>
<dbReference type="Proteomes" id="UP000629468">
    <property type="component" value="Unassembled WGS sequence"/>
</dbReference>
<evidence type="ECO:0000313" key="2">
    <source>
        <dbReference type="EMBL" id="KAF7778437.1"/>
    </source>
</evidence>
<dbReference type="SUPFAM" id="SSF81383">
    <property type="entry name" value="F-box domain"/>
    <property type="match status" value="1"/>
</dbReference>
<evidence type="ECO:0000313" key="3">
    <source>
        <dbReference type="Proteomes" id="UP000629468"/>
    </source>
</evidence>
<dbReference type="AlphaFoldDB" id="A0A8H7F5T3"/>
<dbReference type="SUPFAM" id="SSF52058">
    <property type="entry name" value="L domain-like"/>
    <property type="match status" value="1"/>
</dbReference>
<reference evidence="2 3" key="1">
    <citation type="journal article" name="Sci. Rep.">
        <title>Telomere-to-telomere assembled and centromere annotated genomes of the two main subspecies of the button mushroom Agaricus bisporus reveal especially polymorphic chromosome ends.</title>
        <authorList>
            <person name="Sonnenberg A.S.M."/>
            <person name="Sedaghat-Telgerd N."/>
            <person name="Lavrijssen B."/>
            <person name="Ohm R.A."/>
            <person name="Hendrickx P.M."/>
            <person name="Scholtmeijer K."/>
            <person name="Baars J.J.P."/>
            <person name="van Peer A."/>
        </authorList>
    </citation>
    <scope>NUCLEOTIDE SEQUENCE [LARGE SCALE GENOMIC DNA]</scope>
    <source>
        <strain evidence="2 3">H119_p4</strain>
    </source>
</reference>
<dbReference type="Pfam" id="PF12937">
    <property type="entry name" value="F-box-like"/>
    <property type="match status" value="1"/>
</dbReference>
<organism evidence="2 3">
    <name type="scientific">Agaricus bisporus var. burnettii</name>
    <dbReference type="NCBI Taxonomy" id="192524"/>
    <lineage>
        <taxon>Eukaryota</taxon>
        <taxon>Fungi</taxon>
        <taxon>Dikarya</taxon>
        <taxon>Basidiomycota</taxon>
        <taxon>Agaricomycotina</taxon>
        <taxon>Agaricomycetes</taxon>
        <taxon>Agaricomycetidae</taxon>
        <taxon>Agaricales</taxon>
        <taxon>Agaricineae</taxon>
        <taxon>Agaricaceae</taxon>
        <taxon>Agaricus</taxon>
    </lineage>
</organism>
<sequence>MHALPPELLFMIFRYACFTNNVSDTLTTVRLSHVDRSWRRVTIASPSLWSSITYQSPFGYHHNYVALQKLMTYIERSGSSPLTLFLHLCNKDDEGFQILLEHSMRWKSLTLRCMHSLVPIVSRLLRKAPVPLLESMCATAFPTGRHQDEDSSGPSPASIGQIPCSIFSGGAPKLRLLELGNATVYYMRPVHLETLSTLHFHSSFSDLELSPSELYTILTIPNLTTLTILAEFWELIPDIADISSSRIVMSKLRYLAIRGGSDYEVMRIFATLSCPLVEVLMIQNIFMTTNVYDSPTDIDSRVPEVLKKLHTLHLTDNCEISASLHPFLKQICAPLKELVFDTGASESFALGSILLPLNEDGTVPKIPPIVFPELETMVIRSVDKRDAQHLMVILPGLEAQGRPVESIAVGPELVDMWSETGHIDGLRKMNVRMLREGEVDVAMPLWVYPPRTLIYSDSEEYPLSPDSD</sequence>
<dbReference type="Gene3D" id="1.20.1280.50">
    <property type="match status" value="1"/>
</dbReference>
<gene>
    <name evidence="2" type="ORF">Agabi119p4_2782</name>
</gene>
<proteinExistence type="predicted"/>
<accession>A0A8H7F5T3</accession>
<dbReference type="EMBL" id="JABXXO010000004">
    <property type="protein sequence ID" value="KAF7778437.1"/>
    <property type="molecule type" value="Genomic_DNA"/>
</dbReference>
<evidence type="ECO:0000259" key="1">
    <source>
        <dbReference type="Pfam" id="PF12937"/>
    </source>
</evidence>
<protein>
    <recommendedName>
        <fullName evidence="1">F-box domain-containing protein</fullName>
    </recommendedName>
</protein>
<name>A0A8H7F5T3_AGABI</name>
<dbReference type="InterPro" id="IPR036047">
    <property type="entry name" value="F-box-like_dom_sf"/>
</dbReference>